<evidence type="ECO:0000256" key="8">
    <source>
        <dbReference type="ARBA" id="ARBA00022692"/>
    </source>
</evidence>
<feature type="transmembrane region" description="Helical" evidence="14">
    <location>
        <begin position="143"/>
        <end position="162"/>
    </location>
</feature>
<feature type="region of interest" description="Disordered" evidence="15">
    <location>
        <begin position="396"/>
        <end position="426"/>
    </location>
</feature>
<dbReference type="GO" id="GO:0006824">
    <property type="term" value="P:cobalt ion transport"/>
    <property type="evidence" value="ECO:0007669"/>
    <property type="project" value="UniProtKB-KW"/>
</dbReference>
<dbReference type="PANTHER" id="PTHR40659">
    <property type="entry name" value="NICKEL/COBALT EFFLUX SYSTEM RCNA"/>
    <property type="match status" value="1"/>
</dbReference>
<dbReference type="EMBL" id="UGLC01000002">
    <property type="protein sequence ID" value="STT56486.1"/>
    <property type="molecule type" value="Genomic_DNA"/>
</dbReference>
<keyword evidence="7" id="KW-0533">Nickel</keyword>
<evidence type="ECO:0000256" key="13">
    <source>
        <dbReference type="ARBA" id="ARBA00023285"/>
    </source>
</evidence>
<dbReference type="InterPro" id="IPR011541">
    <property type="entry name" value="Ni/Co_transpt_high_affinity"/>
</dbReference>
<evidence type="ECO:0000256" key="10">
    <source>
        <dbReference type="ARBA" id="ARBA00023065"/>
    </source>
</evidence>
<evidence type="ECO:0000256" key="12">
    <source>
        <dbReference type="ARBA" id="ARBA00023136"/>
    </source>
</evidence>
<keyword evidence="5 14" id="KW-0813">Transport</keyword>
<evidence type="ECO:0000256" key="14">
    <source>
        <dbReference type="RuleBase" id="RU362101"/>
    </source>
</evidence>
<evidence type="ECO:0000256" key="1">
    <source>
        <dbReference type="ARBA" id="ARBA00002510"/>
    </source>
</evidence>
<keyword evidence="12 14" id="KW-0472">Membrane</keyword>
<evidence type="ECO:0000313" key="16">
    <source>
        <dbReference type="EMBL" id="STT56486.1"/>
    </source>
</evidence>
<keyword evidence="13" id="KW-0170">Cobalt</keyword>
<feature type="transmembrane region" description="Helical" evidence="14">
    <location>
        <begin position="208"/>
        <end position="228"/>
    </location>
</feature>
<evidence type="ECO:0000256" key="7">
    <source>
        <dbReference type="ARBA" id="ARBA00022596"/>
    </source>
</evidence>
<dbReference type="GO" id="GO:0046583">
    <property type="term" value="F:monoatomic cation efflux transmembrane transporter activity"/>
    <property type="evidence" value="ECO:0007669"/>
    <property type="project" value="TreeGrafter"/>
</dbReference>
<evidence type="ECO:0000256" key="9">
    <source>
        <dbReference type="ARBA" id="ARBA00022989"/>
    </source>
</evidence>
<sequence length="483" mass="53118">MTTPIALRDWRLLAAGCGGLLLLATAITLHSHWGDFLQWCLATQITLHRYLVMYLLLLNNHQYSGGIWLLVGAFLYGVLHAVGPGHGKFIVTTYLSTNKESLTAARVVPFLGSLLQGVTAILFVFILAVGLNLAAGDLSASRWYVEKISALTIGVFGAYVIFRALQSLWPTKQVIRRLTPAHQHDASCGCGHHGVGQDLQGADWKTRLGVVLAIGVRPCSGAIMILLFANALGIVSWGIAAVMSMALGTALSILGLSLLVHYARHRTVKRLATNHRPRPWLVPLVKILGGLALILFAVGLFFQRGADQRQRRLYRRWLLARFQQSHQHPQRLIQLLAFTVTESCQQLPFVVDVGFYCGIDPFASGGSQGDQHTAGILRIGQAGNKPAFLQRLQTMGHGTGGNHQRGEELGGRKYERRPGAPQRRQHVKLPAHQIVARKGHFHLRLQQHSASFQATYRPHGAAVEIWPLPLPLGEDAIHGVDRR</sequence>
<evidence type="ECO:0000256" key="15">
    <source>
        <dbReference type="SAM" id="MobiDB-lite"/>
    </source>
</evidence>
<dbReference type="Pfam" id="PF03824">
    <property type="entry name" value="NicO"/>
    <property type="match status" value="1"/>
</dbReference>
<feature type="transmembrane region" description="Helical" evidence="14">
    <location>
        <begin position="107"/>
        <end position="131"/>
    </location>
</feature>
<keyword evidence="4" id="KW-0171">Cobalt transport</keyword>
<protein>
    <recommendedName>
        <fullName evidence="14">Nickel/cobalt efflux system</fullName>
    </recommendedName>
</protein>
<comment type="function">
    <text evidence="1">Efflux system for nickel and cobalt.</text>
</comment>
<feature type="transmembrane region" description="Helical" evidence="14">
    <location>
        <begin position="280"/>
        <end position="302"/>
    </location>
</feature>
<dbReference type="GO" id="GO:0032025">
    <property type="term" value="P:response to cobalt ion"/>
    <property type="evidence" value="ECO:0007669"/>
    <property type="project" value="TreeGrafter"/>
</dbReference>
<dbReference type="InterPro" id="IPR051224">
    <property type="entry name" value="NiCoT_RcnA"/>
</dbReference>
<evidence type="ECO:0000256" key="11">
    <source>
        <dbReference type="ARBA" id="ARBA00023112"/>
    </source>
</evidence>
<feature type="compositionally biased region" description="Basic and acidic residues" evidence="15">
    <location>
        <begin position="404"/>
        <end position="418"/>
    </location>
</feature>
<name>A0A377WNT4_KLEPN</name>
<feature type="transmembrane region" description="Helical" evidence="14">
    <location>
        <begin position="235"/>
        <end position="260"/>
    </location>
</feature>
<comment type="subcellular location">
    <subcellularLocation>
        <location evidence="2 14">Cell membrane</location>
        <topology evidence="2 14">Multi-pass membrane protein</topology>
    </subcellularLocation>
</comment>
<evidence type="ECO:0000256" key="5">
    <source>
        <dbReference type="ARBA" id="ARBA00022448"/>
    </source>
</evidence>
<comment type="similarity">
    <text evidence="3">Belongs to the NiCoT transporter (TC 2.A.52) family. RcnA subfamily.</text>
</comment>
<gene>
    <name evidence="16" type="ORF">NCTC8849_05143</name>
</gene>
<proteinExistence type="inferred from homology"/>
<accession>A0A377WNT4</accession>
<evidence type="ECO:0000313" key="17">
    <source>
        <dbReference type="Proteomes" id="UP000254799"/>
    </source>
</evidence>
<dbReference type="GO" id="GO:0005886">
    <property type="term" value="C:plasma membrane"/>
    <property type="evidence" value="ECO:0007669"/>
    <property type="project" value="UniProtKB-SubCell"/>
</dbReference>
<organism evidence="16 17">
    <name type="scientific">Klebsiella pneumoniae</name>
    <dbReference type="NCBI Taxonomy" id="573"/>
    <lineage>
        <taxon>Bacteria</taxon>
        <taxon>Pseudomonadati</taxon>
        <taxon>Pseudomonadota</taxon>
        <taxon>Gammaproteobacteria</taxon>
        <taxon>Enterobacterales</taxon>
        <taxon>Enterobacteriaceae</taxon>
        <taxon>Klebsiella/Raoultella group</taxon>
        <taxon>Klebsiella</taxon>
        <taxon>Klebsiella pneumoniae complex</taxon>
    </lineage>
</organism>
<keyword evidence="8 14" id="KW-0812">Transmembrane</keyword>
<dbReference type="GO" id="GO:0010045">
    <property type="term" value="P:response to nickel cation"/>
    <property type="evidence" value="ECO:0007669"/>
    <property type="project" value="TreeGrafter"/>
</dbReference>
<dbReference type="GO" id="GO:0015099">
    <property type="term" value="F:nickel cation transmembrane transporter activity"/>
    <property type="evidence" value="ECO:0007669"/>
    <property type="project" value="UniProtKB-UniRule"/>
</dbReference>
<evidence type="ECO:0000256" key="4">
    <source>
        <dbReference type="ARBA" id="ARBA00022426"/>
    </source>
</evidence>
<dbReference type="AlphaFoldDB" id="A0A377WNT4"/>
<reference evidence="16 17" key="1">
    <citation type="submission" date="2018-06" db="EMBL/GenBank/DDBJ databases">
        <authorList>
            <consortium name="Pathogen Informatics"/>
            <person name="Doyle S."/>
        </authorList>
    </citation>
    <scope>NUCLEOTIDE SEQUENCE [LARGE SCALE GENOMIC DNA]</scope>
    <source>
        <strain evidence="16 17">NCTC8849</strain>
    </source>
</reference>
<keyword evidence="6" id="KW-1003">Cell membrane</keyword>
<dbReference type="PANTHER" id="PTHR40659:SF1">
    <property type="entry name" value="NICKEL_COBALT EFFLUX SYSTEM RCNA"/>
    <property type="match status" value="1"/>
</dbReference>
<keyword evidence="10" id="KW-0406">Ion transport</keyword>
<dbReference type="Proteomes" id="UP000254799">
    <property type="component" value="Unassembled WGS sequence"/>
</dbReference>
<evidence type="ECO:0000256" key="3">
    <source>
        <dbReference type="ARBA" id="ARBA00010428"/>
    </source>
</evidence>
<keyword evidence="11" id="KW-0921">Nickel transport</keyword>
<evidence type="ECO:0000256" key="2">
    <source>
        <dbReference type="ARBA" id="ARBA00004651"/>
    </source>
</evidence>
<keyword evidence="9 14" id="KW-1133">Transmembrane helix</keyword>
<evidence type="ECO:0000256" key="6">
    <source>
        <dbReference type="ARBA" id="ARBA00022475"/>
    </source>
</evidence>
<feature type="transmembrane region" description="Helical" evidence="14">
    <location>
        <begin position="65"/>
        <end position="87"/>
    </location>
</feature>